<dbReference type="AlphaFoldDB" id="A0A316YJI8"/>
<dbReference type="GO" id="GO:0016020">
    <property type="term" value="C:membrane"/>
    <property type="evidence" value="ECO:0007669"/>
    <property type="project" value="UniProtKB-SubCell"/>
</dbReference>
<feature type="transmembrane region" description="Helical" evidence="6">
    <location>
        <begin position="152"/>
        <end position="172"/>
    </location>
</feature>
<dbReference type="InterPro" id="IPR036259">
    <property type="entry name" value="MFS_trans_sf"/>
</dbReference>
<keyword evidence="2" id="KW-0813">Transport</keyword>
<dbReference type="PANTHER" id="PTHR43791">
    <property type="entry name" value="PERMEASE-RELATED"/>
    <property type="match status" value="1"/>
</dbReference>
<dbReference type="Gene3D" id="1.20.1250.20">
    <property type="entry name" value="MFS general substrate transporter like domains"/>
    <property type="match status" value="2"/>
</dbReference>
<dbReference type="GO" id="GO:0022857">
    <property type="term" value="F:transmembrane transporter activity"/>
    <property type="evidence" value="ECO:0007669"/>
    <property type="project" value="InterPro"/>
</dbReference>
<dbReference type="STRING" id="215250.A0A316YJI8"/>
<feature type="transmembrane region" description="Helical" evidence="6">
    <location>
        <begin position="347"/>
        <end position="368"/>
    </location>
</feature>
<keyword evidence="3 6" id="KW-0812">Transmembrane</keyword>
<feature type="transmembrane region" description="Helical" evidence="6">
    <location>
        <begin position="255"/>
        <end position="277"/>
    </location>
</feature>
<feature type="transmembrane region" description="Helical" evidence="6">
    <location>
        <begin position="380"/>
        <end position="401"/>
    </location>
</feature>
<dbReference type="SUPFAM" id="SSF103473">
    <property type="entry name" value="MFS general substrate transporter"/>
    <property type="match status" value="1"/>
</dbReference>
<dbReference type="InParanoid" id="A0A316YJI8"/>
<evidence type="ECO:0000256" key="5">
    <source>
        <dbReference type="ARBA" id="ARBA00023136"/>
    </source>
</evidence>
<dbReference type="PROSITE" id="PS50850">
    <property type="entry name" value="MFS"/>
    <property type="match status" value="1"/>
</dbReference>
<keyword evidence="4 6" id="KW-1133">Transmembrane helix</keyword>
<evidence type="ECO:0000256" key="2">
    <source>
        <dbReference type="ARBA" id="ARBA00022448"/>
    </source>
</evidence>
<reference evidence="8 9" key="1">
    <citation type="journal article" date="2018" name="Mol. Biol. Evol.">
        <title>Broad Genomic Sampling Reveals a Smut Pathogenic Ancestry of the Fungal Clade Ustilaginomycotina.</title>
        <authorList>
            <person name="Kijpornyongpan T."/>
            <person name="Mondo S.J."/>
            <person name="Barry K."/>
            <person name="Sandor L."/>
            <person name="Lee J."/>
            <person name="Lipzen A."/>
            <person name="Pangilinan J."/>
            <person name="LaButti K."/>
            <person name="Hainaut M."/>
            <person name="Henrissat B."/>
            <person name="Grigoriev I.V."/>
            <person name="Spatafora J.W."/>
            <person name="Aime M.C."/>
        </authorList>
    </citation>
    <scope>NUCLEOTIDE SEQUENCE [LARGE SCALE GENOMIC DNA]</scope>
    <source>
        <strain evidence="8 9">MCA 4198</strain>
    </source>
</reference>
<evidence type="ECO:0000256" key="4">
    <source>
        <dbReference type="ARBA" id="ARBA00022989"/>
    </source>
</evidence>
<name>A0A316YJI8_9BASI</name>
<feature type="domain" description="Major facilitator superfamily (MFS) profile" evidence="7">
    <location>
        <begin position="24"/>
        <end position="435"/>
    </location>
</feature>
<evidence type="ECO:0000256" key="6">
    <source>
        <dbReference type="SAM" id="Phobius"/>
    </source>
</evidence>
<evidence type="ECO:0000256" key="3">
    <source>
        <dbReference type="ARBA" id="ARBA00022692"/>
    </source>
</evidence>
<feature type="transmembrane region" description="Helical" evidence="6">
    <location>
        <begin position="20"/>
        <end position="37"/>
    </location>
</feature>
<feature type="transmembrane region" description="Helical" evidence="6">
    <location>
        <begin position="184"/>
        <end position="206"/>
    </location>
</feature>
<dbReference type="FunFam" id="1.20.1250.20:FF:000057">
    <property type="entry name" value="MFS general substrate transporter"/>
    <property type="match status" value="1"/>
</dbReference>
<keyword evidence="9" id="KW-1185">Reference proteome</keyword>
<evidence type="ECO:0000313" key="8">
    <source>
        <dbReference type="EMBL" id="PWN88778.1"/>
    </source>
</evidence>
<evidence type="ECO:0000259" key="7">
    <source>
        <dbReference type="PROSITE" id="PS50850"/>
    </source>
</evidence>
<feature type="transmembrane region" description="Helical" evidence="6">
    <location>
        <begin position="57"/>
        <end position="77"/>
    </location>
</feature>
<feature type="transmembrane region" description="Helical" evidence="6">
    <location>
        <begin position="323"/>
        <end position="341"/>
    </location>
</feature>
<gene>
    <name evidence="8" type="ORF">FA10DRAFT_232726</name>
</gene>
<comment type="subcellular location">
    <subcellularLocation>
        <location evidence="1">Membrane</location>
        <topology evidence="1">Multi-pass membrane protein</topology>
    </subcellularLocation>
</comment>
<dbReference type="EMBL" id="KZ819638">
    <property type="protein sequence ID" value="PWN88778.1"/>
    <property type="molecule type" value="Genomic_DNA"/>
</dbReference>
<dbReference type="PANTHER" id="PTHR43791:SF38">
    <property type="entry name" value="MAJOR FACILITATOR SUPERFAMILY (MFS) PROFILE DOMAIN-CONTAINING PROTEIN"/>
    <property type="match status" value="1"/>
</dbReference>
<keyword evidence="5 6" id="KW-0472">Membrane</keyword>
<dbReference type="InterPro" id="IPR020846">
    <property type="entry name" value="MFS_dom"/>
</dbReference>
<sequence length="468" mass="51542">MLSTAEEEKAREEKALLRKIDFRLIPAVWIMYLLSYLDRSNIGNAYTSGMGAELKMSSQAYSVVLLVFFITYVLCEVPSNMILSRARPSIYLPTLMFIWGGLSMCFAAAHSWRVIAVLRLLLGAIEAGFAPGVLFLLSSWYKKGELARRYSLYYSAVAISGIFGGLIAGGLLQTLDGARGLAGWRWLFLVEGAATCFVSILSFFLLPDFPSTTRWLTPHERQVAGQRLADDSLGQAQGGEDISHKKAAKMALSDWRTWAFVLAYMATTGSQTIQYFIPELVKSMGYKGFEIQYFTAPIYTVALVAILGFCWSSDYFHERAYHLAAASALSVVCFAVILGVVNNTGRYVLLCFGVAGVYAACPLVSIWVSNAVPHPSEKRAIVQAIVNALGNCASIYGSFLFPTSSTDHNRTGFAVTMAFMIIAFVMAFLLRYLLAKYPYPSLDTATSQHVTQETRYDEKSGEHGLSAS</sequence>
<organism evidence="8 9">
    <name type="scientific">Acaromyces ingoldii</name>
    <dbReference type="NCBI Taxonomy" id="215250"/>
    <lineage>
        <taxon>Eukaryota</taxon>
        <taxon>Fungi</taxon>
        <taxon>Dikarya</taxon>
        <taxon>Basidiomycota</taxon>
        <taxon>Ustilaginomycotina</taxon>
        <taxon>Exobasidiomycetes</taxon>
        <taxon>Exobasidiales</taxon>
        <taxon>Cryptobasidiaceae</taxon>
        <taxon>Acaromyces</taxon>
    </lineage>
</organism>
<feature type="transmembrane region" description="Helical" evidence="6">
    <location>
        <begin position="115"/>
        <end position="140"/>
    </location>
</feature>
<evidence type="ECO:0000256" key="1">
    <source>
        <dbReference type="ARBA" id="ARBA00004141"/>
    </source>
</evidence>
<evidence type="ECO:0000313" key="9">
    <source>
        <dbReference type="Proteomes" id="UP000245768"/>
    </source>
</evidence>
<protein>
    <submittedName>
        <fullName evidence="8">MFS general substrate transporter</fullName>
    </submittedName>
</protein>
<dbReference type="RefSeq" id="XP_025375976.1">
    <property type="nucleotide sequence ID" value="XM_025518919.1"/>
</dbReference>
<dbReference type="InterPro" id="IPR011701">
    <property type="entry name" value="MFS"/>
</dbReference>
<feature type="transmembrane region" description="Helical" evidence="6">
    <location>
        <begin position="89"/>
        <end position="109"/>
    </location>
</feature>
<accession>A0A316YJI8</accession>
<proteinExistence type="predicted"/>
<feature type="transmembrane region" description="Helical" evidence="6">
    <location>
        <begin position="289"/>
        <end position="311"/>
    </location>
</feature>
<dbReference type="Proteomes" id="UP000245768">
    <property type="component" value="Unassembled WGS sequence"/>
</dbReference>
<dbReference type="GeneID" id="37040835"/>
<dbReference type="OrthoDB" id="3639251at2759"/>
<dbReference type="Pfam" id="PF07690">
    <property type="entry name" value="MFS_1"/>
    <property type="match status" value="1"/>
</dbReference>
<feature type="transmembrane region" description="Helical" evidence="6">
    <location>
        <begin position="413"/>
        <end position="434"/>
    </location>
</feature>